<feature type="transmembrane region" description="Helical" evidence="10">
    <location>
        <begin position="483"/>
        <end position="503"/>
    </location>
</feature>
<evidence type="ECO:0000256" key="10">
    <source>
        <dbReference type="RuleBase" id="RU363097"/>
    </source>
</evidence>
<reference evidence="14" key="1">
    <citation type="submission" date="2025-08" db="UniProtKB">
        <authorList>
            <consortium name="RefSeq"/>
        </authorList>
    </citation>
    <scope>IDENTIFICATION</scope>
    <source>
        <tissue evidence="14">Entire body</tissue>
    </source>
</reference>
<feature type="domain" description="Fatty acyl-CoA reductase C-terminal" evidence="11">
    <location>
        <begin position="377"/>
        <end position="469"/>
    </location>
</feature>
<dbReference type="RefSeq" id="XP_018335469.1">
    <property type="nucleotide sequence ID" value="XM_018479967.1"/>
</dbReference>
<dbReference type="InterPro" id="IPR026055">
    <property type="entry name" value="FAR"/>
</dbReference>
<dbReference type="STRING" id="224129.A0A1W4XHK8"/>
<feature type="transmembrane region" description="Helical" evidence="10">
    <location>
        <begin position="368"/>
        <end position="392"/>
    </location>
</feature>
<dbReference type="CDD" id="cd09071">
    <property type="entry name" value="FAR_C"/>
    <property type="match status" value="1"/>
</dbReference>
<dbReference type="Pfam" id="PF03015">
    <property type="entry name" value="Sterile"/>
    <property type="match status" value="1"/>
</dbReference>
<keyword evidence="10" id="KW-0560">Oxidoreductase</keyword>
<evidence type="ECO:0000256" key="7">
    <source>
        <dbReference type="ARBA" id="ARBA00023098"/>
    </source>
</evidence>
<feature type="domain" description="Thioester reductase (TE)" evidence="12">
    <location>
        <begin position="34"/>
        <end position="304"/>
    </location>
</feature>
<gene>
    <name evidence="14" type="primary">LOC108744273</name>
</gene>
<proteinExistence type="inferred from homology"/>
<comment type="catalytic activity">
    <reaction evidence="9 10">
        <text>a long-chain fatty acyl-CoA + 2 NADPH + 2 H(+) = a long-chain primary fatty alcohol + 2 NADP(+) + CoA</text>
        <dbReference type="Rhea" id="RHEA:52716"/>
        <dbReference type="ChEBI" id="CHEBI:15378"/>
        <dbReference type="ChEBI" id="CHEBI:57287"/>
        <dbReference type="ChEBI" id="CHEBI:57783"/>
        <dbReference type="ChEBI" id="CHEBI:58349"/>
        <dbReference type="ChEBI" id="CHEBI:77396"/>
        <dbReference type="ChEBI" id="CHEBI:83139"/>
        <dbReference type="EC" id="1.2.1.84"/>
    </reaction>
</comment>
<keyword evidence="5 10" id="KW-0521">NADP</keyword>
<evidence type="ECO:0000256" key="1">
    <source>
        <dbReference type="ARBA" id="ARBA00004141"/>
    </source>
</evidence>
<dbReference type="GO" id="GO:0035336">
    <property type="term" value="P:long-chain fatty-acyl-CoA metabolic process"/>
    <property type="evidence" value="ECO:0007669"/>
    <property type="project" value="TreeGrafter"/>
</dbReference>
<comment type="similarity">
    <text evidence="2 10">Belongs to the fatty acyl-CoA reductase family.</text>
</comment>
<dbReference type="Gene3D" id="3.40.50.720">
    <property type="entry name" value="NAD(P)-binding Rossmann-like Domain"/>
    <property type="match status" value="1"/>
</dbReference>
<dbReference type="PANTHER" id="PTHR11011">
    <property type="entry name" value="MALE STERILITY PROTEIN 2-RELATED"/>
    <property type="match status" value="1"/>
</dbReference>
<evidence type="ECO:0000256" key="4">
    <source>
        <dbReference type="ARBA" id="ARBA00022692"/>
    </source>
</evidence>
<dbReference type="PANTHER" id="PTHR11011:SF12">
    <property type="entry name" value="FATTY ACYL-COA REDUCTASE"/>
    <property type="match status" value="1"/>
</dbReference>
<dbReference type="CDD" id="cd05236">
    <property type="entry name" value="FAR-N_SDR_e"/>
    <property type="match status" value="1"/>
</dbReference>
<evidence type="ECO:0000313" key="14">
    <source>
        <dbReference type="RefSeq" id="XP_018335469.1"/>
    </source>
</evidence>
<dbReference type="FunCoup" id="A0A1W4XHK8">
    <property type="interactions" value="61"/>
</dbReference>
<evidence type="ECO:0000259" key="11">
    <source>
        <dbReference type="Pfam" id="PF03015"/>
    </source>
</evidence>
<evidence type="ECO:0000256" key="6">
    <source>
        <dbReference type="ARBA" id="ARBA00022989"/>
    </source>
</evidence>
<comment type="function">
    <text evidence="10">Catalyzes the reduction of fatty acyl-CoA to fatty alcohols.</text>
</comment>
<evidence type="ECO:0000259" key="12">
    <source>
        <dbReference type="Pfam" id="PF07993"/>
    </source>
</evidence>
<dbReference type="InterPro" id="IPR013120">
    <property type="entry name" value="FAR_NAD-bd"/>
</dbReference>
<keyword evidence="6 10" id="KW-1133">Transmembrane helix</keyword>
<accession>A0A1W4XHK8</accession>
<dbReference type="GO" id="GO:0102965">
    <property type="term" value="F:alcohol-forming long-chain fatty acyl-CoA reductase activity"/>
    <property type="evidence" value="ECO:0007669"/>
    <property type="project" value="UniProtKB-EC"/>
</dbReference>
<name>A0A1W4XHK8_AGRPL</name>
<evidence type="ECO:0000256" key="8">
    <source>
        <dbReference type="ARBA" id="ARBA00023136"/>
    </source>
</evidence>
<dbReference type="OrthoDB" id="429813at2759"/>
<keyword evidence="4 10" id="KW-0812">Transmembrane</keyword>
<dbReference type="AlphaFoldDB" id="A0A1W4XHK8"/>
<evidence type="ECO:0000256" key="3">
    <source>
        <dbReference type="ARBA" id="ARBA00022516"/>
    </source>
</evidence>
<dbReference type="InParanoid" id="A0A1W4XHK8"/>
<sequence length="534" mass="60739">MSIHVTMAETLLLPPEERGNCSISRWYKGKSVFITGATGFMGKVLIEKLLYQCPEIKEIYIFLRSKRGRSPEQRIADMFKLPMFQRLKKVDPDAIKKIKSIHGDIIQENLGLSTAEQSVLTENVSVIFHCAATLKLEAPLKDAIEMNTAGTEKILELAKKTKHLKALVHLSTAFCSADLPEFREKVYPCPDNPKDVIQVVRWMRDDALVKATPAIIHPHPNTYTYSKRLAETLVASEYPNLPVVIVRPSIVTPAGVEPLPGWVDTLNGPMGLMVAAGKGVIRSMHVKGENRAQVVPVDLAINGIISAAWKIGTIQTKPKEIPVYNMTQDAVKKVTWKEVLDTGRQVGHEYPFEMQIWYPDGDIRSSKLMHQICCIFLHWIPAYFIDFLLFVFRQKRFMVRLMHKINDGLELLQFFTTREWIFDSTNFLALAGERTPEDKKAFLIDFNIMTPEEYMKLSVLGTRQYCMKEDLSTIPRCRRIQKVLYIIDRLFALFFYMGLIWLLCSFSDTAKSIFDSVGKYAKNVPVVGSLVPTS</sequence>
<comment type="subcellular location">
    <subcellularLocation>
        <location evidence="1">Membrane</location>
        <topology evidence="1">Multi-pass membrane protein</topology>
    </subcellularLocation>
</comment>
<organism evidence="13 14">
    <name type="scientific">Agrilus planipennis</name>
    <name type="common">Emerald ash borer</name>
    <name type="synonym">Agrilus marcopoli</name>
    <dbReference type="NCBI Taxonomy" id="224129"/>
    <lineage>
        <taxon>Eukaryota</taxon>
        <taxon>Metazoa</taxon>
        <taxon>Ecdysozoa</taxon>
        <taxon>Arthropoda</taxon>
        <taxon>Hexapoda</taxon>
        <taxon>Insecta</taxon>
        <taxon>Pterygota</taxon>
        <taxon>Neoptera</taxon>
        <taxon>Endopterygota</taxon>
        <taxon>Coleoptera</taxon>
        <taxon>Polyphaga</taxon>
        <taxon>Elateriformia</taxon>
        <taxon>Buprestoidea</taxon>
        <taxon>Buprestidae</taxon>
        <taxon>Agrilinae</taxon>
        <taxon>Agrilus</taxon>
    </lineage>
</organism>
<protein>
    <recommendedName>
        <fullName evidence="10">Fatty acyl-CoA reductase</fullName>
        <ecNumber evidence="10">1.2.1.84</ecNumber>
    </recommendedName>
</protein>
<dbReference type="Pfam" id="PF07993">
    <property type="entry name" value="NAD_binding_4"/>
    <property type="match status" value="1"/>
</dbReference>
<dbReference type="KEGG" id="apln:108744273"/>
<dbReference type="GO" id="GO:0005777">
    <property type="term" value="C:peroxisome"/>
    <property type="evidence" value="ECO:0007669"/>
    <property type="project" value="TreeGrafter"/>
</dbReference>
<dbReference type="InterPro" id="IPR033640">
    <property type="entry name" value="FAR_C"/>
</dbReference>
<keyword evidence="7 10" id="KW-0443">Lipid metabolism</keyword>
<evidence type="ECO:0000313" key="13">
    <source>
        <dbReference type="Proteomes" id="UP000192223"/>
    </source>
</evidence>
<evidence type="ECO:0000256" key="9">
    <source>
        <dbReference type="ARBA" id="ARBA00052530"/>
    </source>
</evidence>
<dbReference type="EC" id="1.2.1.84" evidence="10"/>
<dbReference type="GO" id="GO:0080019">
    <property type="term" value="F:alcohol-forming very long-chain fatty acyl-CoA reductase activity"/>
    <property type="evidence" value="ECO:0007669"/>
    <property type="project" value="InterPro"/>
</dbReference>
<dbReference type="Proteomes" id="UP000192223">
    <property type="component" value="Unplaced"/>
</dbReference>
<dbReference type="FunFam" id="3.40.50.720:FF:000143">
    <property type="entry name" value="Fatty acyl-CoA reductase"/>
    <property type="match status" value="1"/>
</dbReference>
<keyword evidence="13" id="KW-1185">Reference proteome</keyword>
<dbReference type="GO" id="GO:0016020">
    <property type="term" value="C:membrane"/>
    <property type="evidence" value="ECO:0007669"/>
    <property type="project" value="UniProtKB-SubCell"/>
</dbReference>
<dbReference type="SUPFAM" id="SSF51735">
    <property type="entry name" value="NAD(P)-binding Rossmann-fold domains"/>
    <property type="match status" value="1"/>
</dbReference>
<dbReference type="InterPro" id="IPR036291">
    <property type="entry name" value="NAD(P)-bd_dom_sf"/>
</dbReference>
<evidence type="ECO:0000256" key="2">
    <source>
        <dbReference type="ARBA" id="ARBA00005928"/>
    </source>
</evidence>
<evidence type="ECO:0000256" key="5">
    <source>
        <dbReference type="ARBA" id="ARBA00022857"/>
    </source>
</evidence>
<dbReference type="GeneID" id="108744273"/>
<keyword evidence="3 10" id="KW-0444">Lipid biosynthesis</keyword>
<keyword evidence="8 10" id="KW-0472">Membrane</keyword>